<reference evidence="2 3" key="1">
    <citation type="submission" date="2016-10" db="EMBL/GenBank/DDBJ databases">
        <authorList>
            <person name="de Groot N.N."/>
        </authorList>
    </citation>
    <scope>NUCLEOTIDE SEQUENCE [LARGE SCALE GENOMIC DNA]</scope>
    <source>
        <strain evidence="2 3">DSM 44945</strain>
    </source>
</reference>
<evidence type="ECO:0000313" key="3">
    <source>
        <dbReference type="Proteomes" id="UP000198661"/>
    </source>
</evidence>
<dbReference type="EMBL" id="FOOK01000026">
    <property type="protein sequence ID" value="SFG32453.1"/>
    <property type="molecule type" value="Genomic_DNA"/>
</dbReference>
<proteinExistence type="predicted"/>
<dbReference type="STRING" id="201973.SAMN04488025_12614"/>
<evidence type="ECO:0000313" key="2">
    <source>
        <dbReference type="EMBL" id="SFG32453.1"/>
    </source>
</evidence>
<feature type="chain" id="PRO_5011670137" description="DUF2092 domain-containing protein" evidence="1">
    <location>
        <begin position="31"/>
        <end position="292"/>
    </location>
</feature>
<keyword evidence="1" id="KW-0732">Signal</keyword>
<name>A0A1I2QXL7_9BACL</name>
<keyword evidence="3" id="KW-1185">Reference proteome</keyword>
<evidence type="ECO:0008006" key="4">
    <source>
        <dbReference type="Google" id="ProtNLM"/>
    </source>
</evidence>
<organism evidence="2 3">
    <name type="scientific">Planifilum fulgidum</name>
    <dbReference type="NCBI Taxonomy" id="201973"/>
    <lineage>
        <taxon>Bacteria</taxon>
        <taxon>Bacillati</taxon>
        <taxon>Bacillota</taxon>
        <taxon>Bacilli</taxon>
        <taxon>Bacillales</taxon>
        <taxon>Thermoactinomycetaceae</taxon>
        <taxon>Planifilum</taxon>
    </lineage>
</organism>
<sequence length="292" mass="32195">MRKKGLAAVAALVLGAVVFFVTVFSSPASAKGYEVYKTALEKTKEARSLTADVDVLITDNGAKLMTGRATVKLNKEMKAGSVEATFRDESGDGSKPFSRQVYWQDGKVILKEGDEDVYRWMEHPKGEKGKAGPPGRPKAAGIVANALMRSLRDDLTVERRPNGGKRVELTLSERQIPAFADAIGAMAVSKASRFHSLRPVRACRVELPALTKEVKIEGIDLTADVAPENSLEQQTVKIRMTGTDDSGKRHDLALRIRVRFSGIDETVPERIDLTGKKTRKMEADRMKFVWQH</sequence>
<dbReference type="RefSeq" id="WP_092039797.1">
    <property type="nucleotide sequence ID" value="NZ_FOOK01000026.1"/>
</dbReference>
<accession>A0A1I2QXL7</accession>
<feature type="signal peptide" evidence="1">
    <location>
        <begin position="1"/>
        <end position="30"/>
    </location>
</feature>
<dbReference type="AlphaFoldDB" id="A0A1I2QXL7"/>
<gene>
    <name evidence="2" type="ORF">SAMN04488025_12614</name>
</gene>
<dbReference type="Proteomes" id="UP000198661">
    <property type="component" value="Unassembled WGS sequence"/>
</dbReference>
<protein>
    <recommendedName>
        <fullName evidence="4">DUF2092 domain-containing protein</fullName>
    </recommendedName>
</protein>
<evidence type="ECO:0000256" key="1">
    <source>
        <dbReference type="SAM" id="SignalP"/>
    </source>
</evidence>
<dbReference type="OrthoDB" id="2820357at2"/>